<sequence>MASANVRIGQQALTVLDVAFRVPCIFIIDAIFNSYYDPGSGWAGTAGKILIRVMGIMVSSVVLVLSQKALFKFYTLFFAVLLGVVAVLINYYAISHIDFYSAYYKAALGFRLLPRNGPTLWLGVAVVQLLFGMGYVVLLNIQSVFAALVVLDVMIPLWGLIIELPVDVRQLIAVASGLALALNTAVCLALKLKWFYYSCRYVYLLVRHMYRIYGLQLLVEDTWKRIRFPDVLRVFWLTRMTAQAIILVYVVKVVRHESGEHSYLTWDVFWDLFSNLIISGCDSTLTVLGMSAVISSIAHYLGLSILAFIGSTEEEDKRLGFVAPVLFFILALQTGLSGLDPEERLVRLSRNMCLLLTAILHFIHGMTDPVLMSLSASHVSSFRRHFPVLLVSLCLFMLPVVLSYTLWHRYALNTWLFAVTAFCVELCLKVVVSLTVYGLFMVDGYYNVLWEKLDDYVYYVRSTGNVIEFVFGVIMFGNGAYTMMFEAGSKIRACMMCLHAYFNIYLQAKNGWKTFINRRTAVKKINSLPEVKGGQLRDIEDVCAICYQEFATSARITPCQHYFHALCLRKWLYIQDTCPMCHQKVYIEEEAQDRAHFNNNGYVAPGGDLGQFAEPGGAEAAAAAGMLLVVCLLFC</sequence>
<evidence type="ECO:0000256" key="13">
    <source>
        <dbReference type="PROSITE-ProRule" id="PRU00175"/>
    </source>
</evidence>
<dbReference type="SMART" id="SM00184">
    <property type="entry name" value="RING"/>
    <property type="match status" value="1"/>
</dbReference>
<dbReference type="AlphaFoldDB" id="A0A4W5RPB4"/>
<feature type="transmembrane region" description="Helical" evidence="14">
    <location>
        <begin position="351"/>
        <end position="367"/>
    </location>
</feature>
<evidence type="ECO:0000256" key="2">
    <source>
        <dbReference type="ARBA" id="ARBA00022692"/>
    </source>
</evidence>
<dbReference type="InterPro" id="IPR013083">
    <property type="entry name" value="Znf_RING/FYVE/PHD"/>
</dbReference>
<feature type="transmembrane region" description="Helical" evidence="14">
    <location>
        <begin position="387"/>
        <end position="407"/>
    </location>
</feature>
<dbReference type="GO" id="GO:0036513">
    <property type="term" value="C:Derlin-1 retrotranslocation complex"/>
    <property type="evidence" value="ECO:0007669"/>
    <property type="project" value="TreeGrafter"/>
</dbReference>
<keyword evidence="2 14" id="KW-0812">Transmembrane</keyword>
<evidence type="ECO:0000256" key="10">
    <source>
        <dbReference type="ARBA" id="ARBA00077421"/>
    </source>
</evidence>
<evidence type="ECO:0000256" key="12">
    <source>
        <dbReference type="ARBA" id="ARBA00080457"/>
    </source>
</evidence>
<dbReference type="PANTHER" id="PTHR22763:SF163">
    <property type="entry name" value="E3 UBIQUITIN-PROTEIN LIGASE RNF139"/>
    <property type="match status" value="1"/>
</dbReference>
<reference evidence="16" key="3">
    <citation type="submission" date="2025-09" db="UniProtKB">
        <authorList>
            <consortium name="Ensembl"/>
        </authorList>
    </citation>
    <scope>IDENTIFICATION</scope>
</reference>
<feature type="transmembrane region" description="Helical" evidence="14">
    <location>
        <begin position="285"/>
        <end position="309"/>
    </location>
</feature>
<evidence type="ECO:0000256" key="11">
    <source>
        <dbReference type="ARBA" id="ARBA00080068"/>
    </source>
</evidence>
<feature type="transmembrane region" description="Helical" evidence="14">
    <location>
        <begin position="120"/>
        <end position="138"/>
    </location>
</feature>
<feature type="transmembrane region" description="Helical" evidence="14">
    <location>
        <begin position="145"/>
        <end position="162"/>
    </location>
</feature>
<name>A0A4W5RPB4_9TELE</name>
<evidence type="ECO:0000256" key="3">
    <source>
        <dbReference type="ARBA" id="ARBA00022723"/>
    </source>
</evidence>
<evidence type="ECO:0000256" key="1">
    <source>
        <dbReference type="ARBA" id="ARBA00004477"/>
    </source>
</evidence>
<keyword evidence="8 14" id="KW-0472">Membrane</keyword>
<keyword evidence="6" id="KW-0862">Zinc</keyword>
<dbReference type="FunFam" id="3.30.40.10:FF:000166">
    <property type="entry name" value="E3 ubiquitin-protein ligase RNF139"/>
    <property type="match status" value="1"/>
</dbReference>
<dbReference type="Ensembl" id="ENSHHUT00000090645.1">
    <property type="protein sequence ID" value="ENSHHUP00000087905.1"/>
    <property type="gene ID" value="ENSHHUG00000050835.1"/>
</dbReference>
<proteinExistence type="predicted"/>
<feature type="transmembrane region" description="Helical" evidence="14">
    <location>
        <begin position="321"/>
        <end position="339"/>
    </location>
</feature>
<reference evidence="17" key="1">
    <citation type="submission" date="2018-06" db="EMBL/GenBank/DDBJ databases">
        <title>Genome assembly of Danube salmon.</title>
        <authorList>
            <person name="Macqueen D.J."/>
            <person name="Gundappa M.K."/>
        </authorList>
    </citation>
    <scope>NUCLEOTIDE SEQUENCE [LARGE SCALE GENOMIC DNA]</scope>
</reference>
<feature type="transmembrane region" description="Helical" evidence="14">
    <location>
        <begin position="414"/>
        <end position="440"/>
    </location>
</feature>
<dbReference type="GO" id="GO:0061630">
    <property type="term" value="F:ubiquitin protein ligase activity"/>
    <property type="evidence" value="ECO:0007669"/>
    <property type="project" value="TreeGrafter"/>
</dbReference>
<dbReference type="GO" id="GO:0036503">
    <property type="term" value="P:ERAD pathway"/>
    <property type="evidence" value="ECO:0007669"/>
    <property type="project" value="TreeGrafter"/>
</dbReference>
<feature type="transmembrane region" description="Helical" evidence="14">
    <location>
        <begin position="168"/>
        <end position="189"/>
    </location>
</feature>
<dbReference type="Proteomes" id="UP000314982">
    <property type="component" value="Unassembled WGS sequence"/>
</dbReference>
<evidence type="ECO:0000256" key="14">
    <source>
        <dbReference type="SAM" id="Phobius"/>
    </source>
</evidence>
<dbReference type="PANTHER" id="PTHR22763">
    <property type="entry name" value="RING ZINC FINGER PROTEIN"/>
    <property type="match status" value="1"/>
</dbReference>
<evidence type="ECO:0000256" key="7">
    <source>
        <dbReference type="ARBA" id="ARBA00022989"/>
    </source>
</evidence>
<evidence type="ECO:0000313" key="17">
    <source>
        <dbReference type="Proteomes" id="UP000314982"/>
    </source>
</evidence>
<keyword evidence="4 13" id="KW-0863">Zinc-finger</keyword>
<organism evidence="16 17">
    <name type="scientific">Hucho hucho</name>
    <name type="common">huchen</name>
    <dbReference type="NCBI Taxonomy" id="62062"/>
    <lineage>
        <taxon>Eukaryota</taxon>
        <taxon>Metazoa</taxon>
        <taxon>Chordata</taxon>
        <taxon>Craniata</taxon>
        <taxon>Vertebrata</taxon>
        <taxon>Euteleostomi</taxon>
        <taxon>Actinopterygii</taxon>
        <taxon>Neopterygii</taxon>
        <taxon>Teleostei</taxon>
        <taxon>Protacanthopterygii</taxon>
        <taxon>Salmoniformes</taxon>
        <taxon>Salmonidae</taxon>
        <taxon>Salmoninae</taxon>
        <taxon>Hucho</taxon>
    </lineage>
</organism>
<keyword evidence="7 14" id="KW-1133">Transmembrane helix</keyword>
<dbReference type="PROSITE" id="PS50089">
    <property type="entry name" value="ZF_RING_2"/>
    <property type="match status" value="1"/>
</dbReference>
<evidence type="ECO:0000256" key="9">
    <source>
        <dbReference type="ARBA" id="ARBA00067460"/>
    </source>
</evidence>
<comment type="subcellular location">
    <subcellularLocation>
        <location evidence="1">Endoplasmic reticulum membrane</location>
        <topology evidence="1">Multi-pass membrane protein</topology>
    </subcellularLocation>
</comment>
<dbReference type="GeneTree" id="ENSGT00940000158932"/>
<protein>
    <recommendedName>
        <fullName evidence="9">E3 ubiquitin-protein ligase RNF139</fullName>
    </recommendedName>
    <alternativeName>
        <fullName evidence="12">RING finger protein 139</fullName>
    </alternativeName>
    <alternativeName>
        <fullName evidence="11">RING-type E3 ubiquitin transferase RNF139</fullName>
    </alternativeName>
    <alternativeName>
        <fullName evidence="10">Translocation in renal carcinoma on chromosome 8 protein</fullName>
    </alternativeName>
</protein>
<evidence type="ECO:0000259" key="15">
    <source>
        <dbReference type="PROSITE" id="PS50089"/>
    </source>
</evidence>
<evidence type="ECO:0000256" key="5">
    <source>
        <dbReference type="ARBA" id="ARBA00022824"/>
    </source>
</evidence>
<keyword evidence="3" id="KW-0479">Metal-binding</keyword>
<dbReference type="InterPro" id="IPR050731">
    <property type="entry name" value="HRD1_E3_ubiq-ligases"/>
</dbReference>
<feature type="transmembrane region" description="Helical" evidence="14">
    <location>
        <begin position="12"/>
        <end position="36"/>
    </location>
</feature>
<dbReference type="Pfam" id="PF13639">
    <property type="entry name" value="zf-RING_2"/>
    <property type="match status" value="1"/>
</dbReference>
<dbReference type="SMART" id="SM00744">
    <property type="entry name" value="RINGv"/>
    <property type="match status" value="1"/>
</dbReference>
<evidence type="ECO:0000256" key="6">
    <source>
        <dbReference type="ARBA" id="ARBA00022833"/>
    </source>
</evidence>
<dbReference type="InterPro" id="IPR001841">
    <property type="entry name" value="Znf_RING"/>
</dbReference>
<accession>A0A4W5RPB4</accession>
<evidence type="ECO:0000313" key="16">
    <source>
        <dbReference type="Ensembl" id="ENSHHUP00000087905.1"/>
    </source>
</evidence>
<dbReference type="Gene3D" id="3.30.40.10">
    <property type="entry name" value="Zinc/RING finger domain, C3HC4 (zinc finger)"/>
    <property type="match status" value="1"/>
</dbReference>
<feature type="domain" description="RING-type" evidence="15">
    <location>
        <begin position="543"/>
        <end position="582"/>
    </location>
</feature>
<reference evidence="16" key="2">
    <citation type="submission" date="2025-08" db="UniProtKB">
        <authorList>
            <consortium name="Ensembl"/>
        </authorList>
    </citation>
    <scope>IDENTIFICATION</scope>
</reference>
<dbReference type="SUPFAM" id="SSF57850">
    <property type="entry name" value="RING/U-box"/>
    <property type="match status" value="1"/>
</dbReference>
<keyword evidence="17" id="KW-1185">Reference proteome</keyword>
<dbReference type="Pfam" id="PF13705">
    <property type="entry name" value="TRC8_N"/>
    <property type="match status" value="1"/>
</dbReference>
<keyword evidence="5" id="KW-0256">Endoplasmic reticulum</keyword>
<evidence type="ECO:0000256" key="8">
    <source>
        <dbReference type="ARBA" id="ARBA00023136"/>
    </source>
</evidence>
<dbReference type="GO" id="GO:0043161">
    <property type="term" value="P:proteasome-mediated ubiquitin-dependent protein catabolic process"/>
    <property type="evidence" value="ECO:0007669"/>
    <property type="project" value="TreeGrafter"/>
</dbReference>
<evidence type="ECO:0000256" key="4">
    <source>
        <dbReference type="ARBA" id="ARBA00022771"/>
    </source>
</evidence>
<dbReference type="GO" id="GO:0008270">
    <property type="term" value="F:zinc ion binding"/>
    <property type="evidence" value="ECO:0007669"/>
    <property type="project" value="UniProtKB-KW"/>
</dbReference>
<dbReference type="InterPro" id="IPR011016">
    <property type="entry name" value="Znf_RING-CH"/>
</dbReference>
<feature type="transmembrane region" description="Helical" evidence="14">
    <location>
        <begin position="42"/>
        <end position="66"/>
    </location>
</feature>
<feature type="transmembrane region" description="Helical" evidence="14">
    <location>
        <begin position="466"/>
        <end position="485"/>
    </location>
</feature>
<feature type="transmembrane region" description="Helical" evidence="14">
    <location>
        <begin position="73"/>
        <end position="94"/>
    </location>
</feature>
<dbReference type="InterPro" id="IPR025754">
    <property type="entry name" value="TRC8_N_dom"/>
</dbReference>